<feature type="transmembrane region" description="Helical" evidence="6">
    <location>
        <begin position="351"/>
        <end position="372"/>
    </location>
</feature>
<evidence type="ECO:0000256" key="2">
    <source>
        <dbReference type="ARBA" id="ARBA00022692"/>
    </source>
</evidence>
<dbReference type="PRINTS" id="PR01434">
    <property type="entry name" value="NADHDHGNASE5"/>
</dbReference>
<evidence type="ECO:0000256" key="4">
    <source>
        <dbReference type="ARBA" id="ARBA00023136"/>
    </source>
</evidence>
<dbReference type="InterPro" id="IPR003945">
    <property type="entry name" value="NU5C-like"/>
</dbReference>
<keyword evidence="3 6" id="KW-1133">Transmembrane helix</keyword>
<proteinExistence type="predicted"/>
<sequence>MIPHRSLPWPDLGEWEIPSLPMPDLPIPDLPIPELPGVAAQYAVAIPLVAAALGLLLTRRSSRAAAWAAVLGSLLTLVVVVGQAYALTRVEGPGIRTADTIGPLAFGELTVPLELTAYRLTALTAVVVGLVAVVVQLFARWYLWYDPRYRQFSATVSLFTGAMLLVVLSGDVLLTLIGWEVMGWCSYLLIGHLSGKDSANRAAIKALLVTRLADVGMWLGLIALAAPAGSTRITDIIEHWVVVDADGTVATRPGGGVLLALAMIGVVVAVAGKSAQVPFQDWLPDAMEGPTPASALIHAATMVAAGTVVLTQLFPLLQASDPARTLLAVLASVTVVGAALLAFAQPDLKRMLAWSTVSQIGLMLAALTIVPVGAGPDAAILHLASHGVFKALLFLALGWLSVLTGGTAVAYVVSGLTRYRSVRRPMAIGLLSLAGVPPMVGFVSKELILSQAEVVVSGAGAGFATTLVLAAVGASVPLTAAYCMRAWLVLARDQPVRAPRNTGHERIDDFFAEPEVVHEAEGVEEAEAAISASARFGISVLGFLSVVGGVLAFTPVIEVDVHVDLQLLIAALVLMALAAFAVWIASRGIRSRDAAARLPVALSLAAERGLGAGALYQRAVVRPVLALARAVTWADRDVLDGYVRATAHGSRVFGRLGDRSQPWRPAGAMALVLLGVVVLGAVGVVLG</sequence>
<dbReference type="PANTHER" id="PTHR42829">
    <property type="entry name" value="NADH-UBIQUINONE OXIDOREDUCTASE CHAIN 5"/>
    <property type="match status" value="1"/>
</dbReference>
<dbReference type="Pfam" id="PF00361">
    <property type="entry name" value="Proton_antipo_M"/>
    <property type="match status" value="1"/>
</dbReference>
<dbReference type="InterPro" id="IPR001516">
    <property type="entry name" value="Proton_antipo_N"/>
</dbReference>
<evidence type="ECO:0000259" key="8">
    <source>
        <dbReference type="Pfam" id="PF00662"/>
    </source>
</evidence>
<evidence type="ECO:0000256" key="6">
    <source>
        <dbReference type="SAM" id="Phobius"/>
    </source>
</evidence>
<evidence type="ECO:0000313" key="9">
    <source>
        <dbReference type="EMBL" id="TQL49959.1"/>
    </source>
</evidence>
<feature type="transmembrane region" description="Helical" evidence="6">
    <location>
        <begin position="151"/>
        <end position="170"/>
    </location>
</feature>
<dbReference type="GO" id="GO:0015990">
    <property type="term" value="P:electron transport coupled proton transport"/>
    <property type="evidence" value="ECO:0007669"/>
    <property type="project" value="TreeGrafter"/>
</dbReference>
<dbReference type="GO" id="GO:0003954">
    <property type="term" value="F:NADH dehydrogenase activity"/>
    <property type="evidence" value="ECO:0007669"/>
    <property type="project" value="TreeGrafter"/>
</dbReference>
<comment type="caution">
    <text evidence="9">The sequence shown here is derived from an EMBL/GenBank/DDBJ whole genome shotgun (WGS) entry which is preliminary data.</text>
</comment>
<feature type="transmembrane region" description="Helical" evidence="6">
    <location>
        <begin position="117"/>
        <end position="139"/>
    </location>
</feature>
<feature type="transmembrane region" description="Helical" evidence="6">
    <location>
        <begin position="254"/>
        <end position="272"/>
    </location>
</feature>
<keyword evidence="4 6" id="KW-0472">Membrane</keyword>
<feature type="transmembrane region" description="Helical" evidence="6">
    <location>
        <begin position="536"/>
        <end position="557"/>
    </location>
</feature>
<feature type="transmembrane region" description="Helical" evidence="6">
    <location>
        <begin position="563"/>
        <end position="585"/>
    </location>
</feature>
<gene>
    <name evidence="9" type="ORF">FB467_1056</name>
</gene>
<evidence type="ECO:0000256" key="5">
    <source>
        <dbReference type="RuleBase" id="RU000320"/>
    </source>
</evidence>
<feature type="transmembrane region" description="Helical" evidence="6">
    <location>
        <begin position="326"/>
        <end position="344"/>
    </location>
</feature>
<dbReference type="Pfam" id="PF00662">
    <property type="entry name" value="Proton_antipo_N"/>
    <property type="match status" value="1"/>
</dbReference>
<feature type="transmembrane region" description="Helical" evidence="6">
    <location>
        <begin position="666"/>
        <end position="686"/>
    </location>
</feature>
<organism evidence="9 10">
    <name type="scientific">Ornithinicoccus hortensis</name>
    <dbReference type="NCBI Taxonomy" id="82346"/>
    <lineage>
        <taxon>Bacteria</taxon>
        <taxon>Bacillati</taxon>
        <taxon>Actinomycetota</taxon>
        <taxon>Actinomycetes</taxon>
        <taxon>Micrococcales</taxon>
        <taxon>Intrasporangiaceae</taxon>
        <taxon>Ornithinicoccus</taxon>
    </lineage>
</organism>
<feature type="transmembrane region" description="Helical" evidence="6">
    <location>
        <begin position="392"/>
        <end position="413"/>
    </location>
</feature>
<dbReference type="GO" id="GO:0042773">
    <property type="term" value="P:ATP synthesis coupled electron transport"/>
    <property type="evidence" value="ECO:0007669"/>
    <property type="project" value="InterPro"/>
</dbReference>
<comment type="subcellular location">
    <subcellularLocation>
        <location evidence="1">Endomembrane system</location>
        <topology evidence="1">Multi-pass membrane protein</topology>
    </subcellularLocation>
    <subcellularLocation>
        <location evidence="5">Membrane</location>
        <topology evidence="5">Multi-pass membrane protein</topology>
    </subcellularLocation>
</comment>
<dbReference type="Proteomes" id="UP000319516">
    <property type="component" value="Unassembled WGS sequence"/>
</dbReference>
<dbReference type="PANTHER" id="PTHR42829:SF2">
    <property type="entry name" value="NADH-UBIQUINONE OXIDOREDUCTASE CHAIN 5"/>
    <property type="match status" value="1"/>
</dbReference>
<feature type="transmembrane region" description="Helical" evidence="6">
    <location>
        <begin position="293"/>
        <end position="314"/>
    </location>
</feature>
<name>A0A542YPI1_9MICO</name>
<dbReference type="GO" id="GO:0016020">
    <property type="term" value="C:membrane"/>
    <property type="evidence" value="ECO:0007669"/>
    <property type="project" value="UniProtKB-SubCell"/>
</dbReference>
<feature type="transmembrane region" description="Helical" evidence="6">
    <location>
        <begin position="64"/>
        <end position="86"/>
    </location>
</feature>
<dbReference type="AlphaFoldDB" id="A0A542YPI1"/>
<protein>
    <submittedName>
        <fullName evidence="9">NADH-quinone oxidoreductase subunit L</fullName>
    </submittedName>
</protein>
<feature type="transmembrane region" description="Helical" evidence="6">
    <location>
        <begin position="463"/>
        <end position="484"/>
    </location>
</feature>
<dbReference type="GO" id="GO:0012505">
    <property type="term" value="C:endomembrane system"/>
    <property type="evidence" value="ECO:0007669"/>
    <property type="project" value="UniProtKB-SubCell"/>
</dbReference>
<accession>A0A542YPI1</accession>
<evidence type="ECO:0000259" key="7">
    <source>
        <dbReference type="Pfam" id="PF00361"/>
    </source>
</evidence>
<dbReference type="Gene3D" id="1.20.5.2700">
    <property type="match status" value="1"/>
</dbReference>
<dbReference type="RefSeq" id="WP_228393263.1">
    <property type="nucleotide sequence ID" value="NZ_BAAAIK010000004.1"/>
</dbReference>
<dbReference type="GO" id="GO:0008137">
    <property type="term" value="F:NADH dehydrogenase (ubiquinone) activity"/>
    <property type="evidence" value="ECO:0007669"/>
    <property type="project" value="InterPro"/>
</dbReference>
<feature type="transmembrane region" description="Helical" evidence="6">
    <location>
        <begin position="425"/>
        <end position="443"/>
    </location>
</feature>
<dbReference type="InterPro" id="IPR001750">
    <property type="entry name" value="ND/Mrp_TM"/>
</dbReference>
<keyword evidence="2 5" id="KW-0812">Transmembrane</keyword>
<evidence type="ECO:0000256" key="1">
    <source>
        <dbReference type="ARBA" id="ARBA00004127"/>
    </source>
</evidence>
<reference evidence="9 10" key="1">
    <citation type="submission" date="2019-06" db="EMBL/GenBank/DDBJ databases">
        <title>Sequencing the genomes of 1000 actinobacteria strains.</title>
        <authorList>
            <person name="Klenk H.-P."/>
        </authorList>
    </citation>
    <scope>NUCLEOTIDE SEQUENCE [LARGE SCALE GENOMIC DNA]</scope>
    <source>
        <strain evidence="9 10">DSM 12335</strain>
    </source>
</reference>
<feature type="domain" description="NADH-Ubiquinone oxidoreductase (complex I) chain 5 N-terminal" evidence="8">
    <location>
        <begin position="105"/>
        <end position="152"/>
    </location>
</feature>
<feature type="domain" description="NADH:quinone oxidoreductase/Mrp antiporter transmembrane" evidence="7">
    <location>
        <begin position="169"/>
        <end position="452"/>
    </location>
</feature>
<dbReference type="EMBL" id="VFOP01000001">
    <property type="protein sequence ID" value="TQL49959.1"/>
    <property type="molecule type" value="Genomic_DNA"/>
</dbReference>
<evidence type="ECO:0000313" key="10">
    <source>
        <dbReference type="Proteomes" id="UP000319516"/>
    </source>
</evidence>
<evidence type="ECO:0000256" key="3">
    <source>
        <dbReference type="ARBA" id="ARBA00022989"/>
    </source>
</evidence>
<feature type="transmembrane region" description="Helical" evidence="6">
    <location>
        <begin position="39"/>
        <end position="57"/>
    </location>
</feature>
<keyword evidence="10" id="KW-1185">Reference proteome</keyword>